<dbReference type="AlphaFoldDB" id="A0AA48KCD6"/>
<dbReference type="InterPro" id="IPR000086">
    <property type="entry name" value="NUDIX_hydrolase_dom"/>
</dbReference>
<proteinExistence type="inferred from homology"/>
<gene>
    <name evidence="9" type="ORF">METESE_20020</name>
</gene>
<protein>
    <recommendedName>
        <fullName evidence="4">GDP-mannose pyrophosphatase</fullName>
    </recommendedName>
    <alternativeName>
        <fullName evidence="6">GDP-mannose hydrolase</fullName>
    </alternativeName>
    <alternativeName>
        <fullName evidence="7">GDPMK</fullName>
    </alternativeName>
</protein>
<comment type="cofactor">
    <cofactor evidence="2">
        <name>Mg(2+)</name>
        <dbReference type="ChEBI" id="CHEBI:18420"/>
    </cofactor>
</comment>
<comment type="catalytic activity">
    <reaction evidence="1">
        <text>GDP-alpha-D-mannose + H2O = alpha-D-mannose 1-phosphate + GMP + 2 H(+)</text>
        <dbReference type="Rhea" id="RHEA:27978"/>
        <dbReference type="ChEBI" id="CHEBI:15377"/>
        <dbReference type="ChEBI" id="CHEBI:15378"/>
        <dbReference type="ChEBI" id="CHEBI:57527"/>
        <dbReference type="ChEBI" id="CHEBI:58115"/>
        <dbReference type="ChEBI" id="CHEBI:58409"/>
    </reaction>
</comment>
<dbReference type="GO" id="GO:0016787">
    <property type="term" value="F:hydrolase activity"/>
    <property type="evidence" value="ECO:0007669"/>
    <property type="project" value="UniProtKB-KW"/>
</dbReference>
<dbReference type="PANTHER" id="PTHR11839:SF18">
    <property type="entry name" value="NUDIX HYDROLASE DOMAIN-CONTAINING PROTEIN"/>
    <property type="match status" value="1"/>
</dbReference>
<organism evidence="9 10">
    <name type="scientific">Mesoterricola sediminis</name>
    <dbReference type="NCBI Taxonomy" id="2927980"/>
    <lineage>
        <taxon>Bacteria</taxon>
        <taxon>Pseudomonadati</taxon>
        <taxon>Acidobacteriota</taxon>
        <taxon>Holophagae</taxon>
        <taxon>Holophagales</taxon>
        <taxon>Holophagaceae</taxon>
        <taxon>Mesoterricola</taxon>
    </lineage>
</organism>
<accession>A0AA48KCD6</accession>
<feature type="domain" description="Nudix hydrolase" evidence="8">
    <location>
        <begin position="53"/>
        <end position="182"/>
    </location>
</feature>
<dbReference type="KEGG" id="msea:METESE_20020"/>
<dbReference type="SUPFAM" id="SSF55811">
    <property type="entry name" value="Nudix"/>
    <property type="match status" value="1"/>
</dbReference>
<dbReference type="GO" id="GO:0019693">
    <property type="term" value="P:ribose phosphate metabolic process"/>
    <property type="evidence" value="ECO:0007669"/>
    <property type="project" value="TreeGrafter"/>
</dbReference>
<evidence type="ECO:0000256" key="1">
    <source>
        <dbReference type="ARBA" id="ARBA00000847"/>
    </source>
</evidence>
<dbReference type="InterPro" id="IPR015797">
    <property type="entry name" value="NUDIX_hydrolase-like_dom_sf"/>
</dbReference>
<dbReference type="PROSITE" id="PS51462">
    <property type="entry name" value="NUDIX"/>
    <property type="match status" value="1"/>
</dbReference>
<evidence type="ECO:0000256" key="5">
    <source>
        <dbReference type="ARBA" id="ARBA00022801"/>
    </source>
</evidence>
<dbReference type="EMBL" id="AP027081">
    <property type="protein sequence ID" value="BDU77044.1"/>
    <property type="molecule type" value="Genomic_DNA"/>
</dbReference>
<dbReference type="CDD" id="cd03424">
    <property type="entry name" value="NUDIX_ADPRase_Nudt5_UGPPase_Nudt14"/>
    <property type="match status" value="1"/>
</dbReference>
<evidence type="ECO:0000256" key="2">
    <source>
        <dbReference type="ARBA" id="ARBA00001946"/>
    </source>
</evidence>
<keyword evidence="5" id="KW-0378">Hydrolase</keyword>
<dbReference type="Pfam" id="PF00293">
    <property type="entry name" value="NUDIX"/>
    <property type="match status" value="1"/>
</dbReference>
<comment type="similarity">
    <text evidence="3">Belongs to the Nudix hydrolase family. NudK subfamily.</text>
</comment>
<evidence type="ECO:0000256" key="4">
    <source>
        <dbReference type="ARBA" id="ARBA00016377"/>
    </source>
</evidence>
<dbReference type="RefSeq" id="WP_316410079.1">
    <property type="nucleotide sequence ID" value="NZ_AP027081.1"/>
</dbReference>
<dbReference type="PANTHER" id="PTHR11839">
    <property type="entry name" value="UDP/ADP-SUGAR PYROPHOSPHATASE"/>
    <property type="match status" value="1"/>
</dbReference>
<evidence type="ECO:0000313" key="10">
    <source>
        <dbReference type="Proteomes" id="UP001228113"/>
    </source>
</evidence>
<dbReference type="Proteomes" id="UP001228113">
    <property type="component" value="Chromosome"/>
</dbReference>
<reference evidence="9" key="1">
    <citation type="journal article" date="2023" name="Int. J. Syst. Evol. Microbiol.">
        <title>Mesoterricola silvestris gen. nov., sp. nov., Mesoterricola sediminis sp. nov., Geothrix oryzae sp. nov., Geothrix edaphica sp. nov., Geothrix rubra sp. nov., and Geothrix limicola sp. nov., six novel members of Acidobacteriota isolated from soils.</title>
        <authorList>
            <person name="Itoh H."/>
            <person name="Sugisawa Y."/>
            <person name="Mise K."/>
            <person name="Xu Z."/>
            <person name="Kuniyasu M."/>
            <person name="Ushijima N."/>
            <person name="Kawano K."/>
            <person name="Kobayashi E."/>
            <person name="Shiratori Y."/>
            <person name="Masuda Y."/>
            <person name="Senoo K."/>
        </authorList>
    </citation>
    <scope>NUCLEOTIDE SEQUENCE</scope>
    <source>
        <strain evidence="9">W786</strain>
    </source>
</reference>
<evidence type="ECO:0000313" key="9">
    <source>
        <dbReference type="EMBL" id="BDU77044.1"/>
    </source>
</evidence>
<evidence type="ECO:0000256" key="7">
    <source>
        <dbReference type="ARBA" id="ARBA00032272"/>
    </source>
</evidence>
<evidence type="ECO:0000256" key="3">
    <source>
        <dbReference type="ARBA" id="ARBA00007275"/>
    </source>
</evidence>
<dbReference type="GO" id="GO:0006753">
    <property type="term" value="P:nucleoside phosphate metabolic process"/>
    <property type="evidence" value="ECO:0007669"/>
    <property type="project" value="TreeGrafter"/>
</dbReference>
<sequence length="204" mass="23050">MRLIAQHSPGFDPARPWTDGEVELQVESRLFRHVVARRRSPHTDREHGFTRLLCPAWVNVVAFTRQGELLLVEQFRHGIGASTLEVIGGVAEPGEAPSDAGLRELLEETGFRPDRWISLGSCLPNPAIQDNRCHFFLGLDCDPVAPLDLDPSEELRVWAAPWPEAEAMLREGRIEHALVQVALLRMFLWEGWPELRARLEAQPS</sequence>
<name>A0AA48KCD6_9BACT</name>
<keyword evidence="10" id="KW-1185">Reference proteome</keyword>
<evidence type="ECO:0000256" key="6">
    <source>
        <dbReference type="ARBA" id="ARBA00032162"/>
    </source>
</evidence>
<evidence type="ECO:0000259" key="8">
    <source>
        <dbReference type="PROSITE" id="PS51462"/>
    </source>
</evidence>
<dbReference type="Gene3D" id="3.90.79.10">
    <property type="entry name" value="Nucleoside Triphosphate Pyrophosphohydrolase"/>
    <property type="match status" value="1"/>
</dbReference>